<feature type="domain" description="Bacterial repeat" evidence="3">
    <location>
        <begin position="409"/>
        <end position="472"/>
    </location>
</feature>
<dbReference type="InterPro" id="IPR013783">
    <property type="entry name" value="Ig-like_fold"/>
</dbReference>
<dbReference type="RefSeq" id="WP_337336007.1">
    <property type="nucleotide sequence ID" value="NZ_JBBDHC010000017.1"/>
</dbReference>
<keyword evidence="5" id="KW-1185">Reference proteome</keyword>
<protein>
    <submittedName>
        <fullName evidence="4">Uncharacterized protein</fullName>
    </submittedName>
</protein>
<accession>A0AAW9RAZ1</accession>
<comment type="caution">
    <text evidence="4">The sequence shown here is derived from an EMBL/GenBank/DDBJ whole genome shotgun (WGS) entry which is preliminary data.</text>
</comment>
<feature type="chain" id="PRO_5043387445" evidence="1">
    <location>
        <begin position="36"/>
        <end position="809"/>
    </location>
</feature>
<keyword evidence="1" id="KW-0732">Signal</keyword>
<organism evidence="4 5">
    <name type="scientific">Denitratimonas tolerans</name>
    <dbReference type="NCBI Taxonomy" id="1338420"/>
    <lineage>
        <taxon>Bacteria</taxon>
        <taxon>Pseudomonadati</taxon>
        <taxon>Pseudomonadota</taxon>
        <taxon>Gammaproteobacteria</taxon>
        <taxon>Lysobacterales</taxon>
        <taxon>Lysobacteraceae</taxon>
        <taxon>Denitratimonas</taxon>
    </lineage>
</organism>
<proteinExistence type="predicted"/>
<dbReference type="EMBL" id="JBBDHC010000017">
    <property type="protein sequence ID" value="MEJ1250264.1"/>
    <property type="molecule type" value="Genomic_DNA"/>
</dbReference>
<evidence type="ECO:0000313" key="4">
    <source>
        <dbReference type="EMBL" id="MEJ1250264.1"/>
    </source>
</evidence>
<reference evidence="4 5" key="1">
    <citation type="journal article" date="2016" name="Antonie Van Leeuwenhoek">
        <title>Denitratimonas tolerans gen. nov., sp. nov., a denitrifying bacterium isolated from a bioreactor for tannery wastewater treatment.</title>
        <authorList>
            <person name="Han S.I."/>
            <person name="Kim J.O."/>
            <person name="Lee Y.R."/>
            <person name="Ekpeghere K.I."/>
            <person name="Koh S.C."/>
            <person name="Whang K.S."/>
        </authorList>
    </citation>
    <scope>NUCLEOTIDE SEQUENCE [LARGE SCALE GENOMIC DNA]</scope>
    <source>
        <strain evidence="4 5">KACC 17565</strain>
    </source>
</reference>
<dbReference type="InterPro" id="IPR001434">
    <property type="entry name" value="OmcB-like_DUF11"/>
</dbReference>
<dbReference type="Proteomes" id="UP001364472">
    <property type="component" value="Unassembled WGS sequence"/>
</dbReference>
<dbReference type="Gene3D" id="2.60.40.10">
    <property type="entry name" value="Immunoglobulins"/>
    <property type="match status" value="1"/>
</dbReference>
<dbReference type="Pfam" id="PF18998">
    <property type="entry name" value="Flg_new_2"/>
    <property type="match status" value="1"/>
</dbReference>
<gene>
    <name evidence="4" type="ORF">WB794_11335</name>
</gene>
<evidence type="ECO:0000256" key="1">
    <source>
        <dbReference type="SAM" id="SignalP"/>
    </source>
</evidence>
<evidence type="ECO:0000259" key="3">
    <source>
        <dbReference type="Pfam" id="PF18998"/>
    </source>
</evidence>
<feature type="domain" description="DUF11" evidence="2">
    <location>
        <begin position="251"/>
        <end position="371"/>
    </location>
</feature>
<sequence length="809" mass="82440">MDAICNPVRSRKRFKTSLLALAALAAVGMSGSTLAQALEFASMEPQALAAVPGDRLCTAGFNPDYGWFDVASIGFGVLEFPGALSPGNCVKATPAGLGVQMGGLTLPLAEQAVYALGVNPPTLSLSLLEPALCEDYYAGAAGSGNWKLSVGDANGEIMHFNTGLGSEAMPGVTALNYVLTSGALVPQRVDGGVQWLRCHAGLAPNAFPPTTGPGTAGYLFADGLEPSMADLRVELLDAQGNPIVGDVLQQSTTGNVTFKLRVSNKGTAAANNVRIREFVPTASTLMGPTVSRISCFDHGAGSACNSGSGSSKLVENIGTLAAGAQREYTLTRKSSSVDTSINQSLALIQVAAFSAPDSSPDSNHADNSRSLRIEVVDQVQVARAVSTNNTPGDGTGGSITRVSAPAGCSAEAGTVTTCPPGTSGLVYSATANSGYTFTGFTGCAGTASGVSETGGTLSTTSTSSCTLTANFQGMPTVTASVVGSNGTISPPSQVIHYNQPAELTVAPNTGYAVDTITGCGGVTHDSGLIWKTAPVTGSCAVAVTFKAKTSTVTVNSGPNGTVTSQNPLQVTYPMQQAVFTALPNTSHQAVILPTSTCQTSGPVSNPFGAGVMLQAENVLDDCQIDLAFNLVQHQVHVASGINYGYITLDDDGMVEDGQFATFTLEPQTGYHLVPGSVEQLSSAECGTITMTGNTGTAGPITSGDCILSAEFEINQYSVTVSVADPSGTHGTIGAQGATNGGVNPVIVTPVPHGTSAEVWTFPETGYHADFPVNQNCQFAYAGIAPGGIIKYKAASVTADCNLSVQFLPD</sequence>
<dbReference type="AlphaFoldDB" id="A0AAW9RAZ1"/>
<dbReference type="InterPro" id="IPR044060">
    <property type="entry name" value="Bacterial_rp_domain"/>
</dbReference>
<name>A0AAW9RAZ1_9GAMM</name>
<feature type="signal peptide" evidence="1">
    <location>
        <begin position="1"/>
        <end position="35"/>
    </location>
</feature>
<evidence type="ECO:0000259" key="2">
    <source>
        <dbReference type="Pfam" id="PF01345"/>
    </source>
</evidence>
<dbReference type="Pfam" id="PF01345">
    <property type="entry name" value="DUF11"/>
    <property type="match status" value="1"/>
</dbReference>
<evidence type="ECO:0000313" key="5">
    <source>
        <dbReference type="Proteomes" id="UP001364472"/>
    </source>
</evidence>